<accession>S3CBX5</accession>
<dbReference type="VEuPathDB" id="FungiDB:F503_06449"/>
<dbReference type="PANTHER" id="PTHR11937">
    <property type="entry name" value="ACTIN"/>
    <property type="match status" value="1"/>
</dbReference>
<keyword evidence="3" id="KW-1185">Reference proteome</keyword>
<feature type="compositionally biased region" description="Polar residues" evidence="1">
    <location>
        <begin position="68"/>
        <end position="80"/>
    </location>
</feature>
<gene>
    <name evidence="2" type="ORF">F503_06449</name>
</gene>
<feature type="compositionally biased region" description="Low complexity" evidence="1">
    <location>
        <begin position="41"/>
        <end position="55"/>
    </location>
</feature>
<organism evidence="2 3">
    <name type="scientific">Ophiostoma piceae (strain UAMH 11346)</name>
    <name type="common">Sap stain fungus</name>
    <dbReference type="NCBI Taxonomy" id="1262450"/>
    <lineage>
        <taxon>Eukaryota</taxon>
        <taxon>Fungi</taxon>
        <taxon>Dikarya</taxon>
        <taxon>Ascomycota</taxon>
        <taxon>Pezizomycotina</taxon>
        <taxon>Sordariomycetes</taxon>
        <taxon>Sordariomycetidae</taxon>
        <taxon>Ophiostomatales</taxon>
        <taxon>Ophiostomataceae</taxon>
        <taxon>Ophiostoma</taxon>
    </lineage>
</organism>
<sequence>MASNASPSIPHRAVSTIRTSESTGGNVGSGAGTSGSGLGGFASAASRSGQAAPTTPGGGGGGSAHTPMRTTPSAYQSPSTLRAEEETIVVELGARQLRIGLAGDVVARGAIPFGPEQQRRVGDLRIWEDNYMRDWRHAGDDGAGASWDTAFELWQPDVRNTDLGLVSDKLERAMREAFTNPNVGLMSTPVAATVASGLRHSLVVDLGWNETVVTSVYEYHEVSCTRSVRAGRMLIQSVHDLLAGELSGEYKQRTEGRRGAPPTAAGGVPTMGVREHLISFEECEEVATRLVWCKQTEGLGPSRSNAAARPSDKTVASISNPAAEEPSEGPSEDAEAGLATVAETDETEDAESTYSSAKSRSSTPPPPPPAAESGNNKSSSRKTNIPLRSCTPPTTLTLSFDRLAEPCETTFMGGTGEGLDIPASWDDDELPVPMLIFQHLLHLPLDVRAICMSRIIFVGGCSKVLGLRARIFDEVARLSAELGWDGVRGKGIAQYKANPKLKRERRKRGEAGDEAGRPQTSDSAESADPVWHDAANAEADIDPVEVELRKIRKRSDSMSAFMPGVQPLQPVGHTMGELRAAETLGAWSGASMMVNMRVPGLSLVDKEQWTQQGGIAGAVRPGDIDRKQLQRHSVVPGGVIRSVVGGGPNSSAASGLANWTLGTWGVL</sequence>
<dbReference type="AlphaFoldDB" id="S3CBX5"/>
<feature type="region of interest" description="Disordered" evidence="1">
    <location>
        <begin position="250"/>
        <end position="270"/>
    </location>
</feature>
<dbReference type="InterPro" id="IPR004000">
    <property type="entry name" value="Actin"/>
</dbReference>
<dbReference type="InterPro" id="IPR043129">
    <property type="entry name" value="ATPase_NBD"/>
</dbReference>
<dbReference type="SUPFAM" id="SSF53067">
    <property type="entry name" value="Actin-like ATPase domain"/>
    <property type="match status" value="1"/>
</dbReference>
<evidence type="ECO:0000313" key="2">
    <source>
        <dbReference type="EMBL" id="EPE03743.1"/>
    </source>
</evidence>
<dbReference type="SMART" id="SM00268">
    <property type="entry name" value="ACTIN"/>
    <property type="match status" value="1"/>
</dbReference>
<feature type="region of interest" description="Disordered" evidence="1">
    <location>
        <begin position="298"/>
        <end position="393"/>
    </location>
</feature>
<feature type="compositionally biased region" description="Polar residues" evidence="1">
    <location>
        <begin position="374"/>
        <end position="383"/>
    </location>
</feature>
<protein>
    <submittedName>
        <fullName evidence="2">Actin-related protein ro7</fullName>
    </submittedName>
</protein>
<feature type="compositionally biased region" description="Gly residues" evidence="1">
    <location>
        <begin position="25"/>
        <end position="40"/>
    </location>
</feature>
<reference evidence="2 3" key="1">
    <citation type="journal article" date="2013" name="BMC Genomics">
        <title>The genome and transcriptome of the pine saprophyte Ophiostoma piceae, and a comparison with the bark beetle-associated pine pathogen Grosmannia clavigera.</title>
        <authorList>
            <person name="Haridas S."/>
            <person name="Wang Y."/>
            <person name="Lim L."/>
            <person name="Massoumi Alamouti S."/>
            <person name="Jackman S."/>
            <person name="Docking R."/>
            <person name="Robertson G."/>
            <person name="Birol I."/>
            <person name="Bohlmann J."/>
            <person name="Breuil C."/>
        </authorList>
    </citation>
    <scope>NUCLEOTIDE SEQUENCE [LARGE SCALE GENOMIC DNA]</scope>
    <source>
        <strain evidence="2 3">UAMH 11346</strain>
    </source>
</reference>
<dbReference type="OMA" id="GDYRGWI"/>
<name>S3CBX5_OPHP1</name>
<proteinExistence type="predicted"/>
<evidence type="ECO:0000256" key="1">
    <source>
        <dbReference type="SAM" id="MobiDB-lite"/>
    </source>
</evidence>
<feature type="compositionally biased region" description="Basic and acidic residues" evidence="1">
    <location>
        <begin position="507"/>
        <end position="516"/>
    </location>
</feature>
<feature type="region of interest" description="Disordered" evidence="1">
    <location>
        <begin position="498"/>
        <end position="528"/>
    </location>
</feature>
<evidence type="ECO:0000313" key="3">
    <source>
        <dbReference type="Proteomes" id="UP000016923"/>
    </source>
</evidence>
<dbReference type="EMBL" id="KE148165">
    <property type="protein sequence ID" value="EPE03743.1"/>
    <property type="molecule type" value="Genomic_DNA"/>
</dbReference>
<feature type="compositionally biased region" description="Acidic residues" evidence="1">
    <location>
        <begin position="325"/>
        <end position="335"/>
    </location>
</feature>
<feature type="compositionally biased region" description="Low complexity" evidence="1">
    <location>
        <begin position="259"/>
        <end position="270"/>
    </location>
</feature>
<dbReference type="Proteomes" id="UP000016923">
    <property type="component" value="Unassembled WGS sequence"/>
</dbReference>
<dbReference type="STRING" id="1262450.S3CBX5"/>
<dbReference type="HOGENOM" id="CLU_023246_0_0_1"/>
<feature type="region of interest" description="Disordered" evidence="1">
    <location>
        <begin position="1"/>
        <end position="82"/>
    </location>
</feature>
<dbReference type="eggNOG" id="KOG0676">
    <property type="taxonomic scope" value="Eukaryota"/>
</dbReference>
<dbReference type="OrthoDB" id="337660at2759"/>
<feature type="compositionally biased region" description="Low complexity" evidence="1">
    <location>
        <begin position="352"/>
        <end position="362"/>
    </location>
</feature>